<evidence type="ECO:0000256" key="1">
    <source>
        <dbReference type="SAM" id="MobiDB-lite"/>
    </source>
</evidence>
<dbReference type="PROSITE" id="PS51257">
    <property type="entry name" value="PROKAR_LIPOPROTEIN"/>
    <property type="match status" value="1"/>
</dbReference>
<feature type="compositionally biased region" description="Basic and acidic residues" evidence="1">
    <location>
        <begin position="33"/>
        <end position="91"/>
    </location>
</feature>
<protein>
    <submittedName>
        <fullName evidence="3">Predicted RNA-binding protein, contains TRAM domain</fullName>
    </submittedName>
</protein>
<gene>
    <name evidence="3" type="ORF">NCTC13063_00088</name>
</gene>
<dbReference type="Proteomes" id="UP000255283">
    <property type="component" value="Unassembled WGS sequence"/>
</dbReference>
<reference evidence="3 4" key="1">
    <citation type="submission" date="2018-06" db="EMBL/GenBank/DDBJ databases">
        <authorList>
            <consortium name="Pathogen Informatics"/>
            <person name="Doyle S."/>
        </authorList>
    </citation>
    <scope>NUCLEOTIDE SEQUENCE [LARGE SCALE GENOMIC DNA]</scope>
    <source>
        <strain evidence="3 4">NCTC13063</strain>
    </source>
</reference>
<evidence type="ECO:0000313" key="3">
    <source>
        <dbReference type="EMBL" id="SUB78837.1"/>
    </source>
</evidence>
<proteinExistence type="predicted"/>
<feature type="domain" description="Endonuclease YhcR N-terminal" evidence="2">
    <location>
        <begin position="106"/>
        <end position="213"/>
    </location>
</feature>
<feature type="region of interest" description="Disordered" evidence="1">
    <location>
        <begin position="33"/>
        <end position="94"/>
    </location>
</feature>
<sequence length="216" mass="23862">MDTMKHTIICLCLVVLTAFISCEKVNLDDFTNQKEQKSGNKKEHPSKENEQGDKHDPSWKDKPGQEKHEKPYEEKDIKDGNKDKEGDKPSTGDDGTVKYFYTGDTVTVTDFLSYSISVQVWVKGYIVGSCASKLANADFSAPFEGASALLLAASPQETEATRCVTIQLKSGSSLRKRFNLVNHPELKGRQAAFFGIRETYLGQPGIKGATSYWGPG</sequence>
<name>A0AAQ1ZI93_9BACT</name>
<organism evidence="3 4">
    <name type="scientific">Segatella buccae</name>
    <dbReference type="NCBI Taxonomy" id="28126"/>
    <lineage>
        <taxon>Bacteria</taxon>
        <taxon>Pseudomonadati</taxon>
        <taxon>Bacteroidota</taxon>
        <taxon>Bacteroidia</taxon>
        <taxon>Bacteroidales</taxon>
        <taxon>Prevotellaceae</taxon>
        <taxon>Segatella</taxon>
    </lineage>
</organism>
<comment type="caution">
    <text evidence="3">The sequence shown here is derived from an EMBL/GenBank/DDBJ whole genome shotgun (WGS) entry which is preliminary data.</text>
</comment>
<evidence type="ECO:0000259" key="2">
    <source>
        <dbReference type="Pfam" id="PF19886"/>
    </source>
</evidence>
<dbReference type="InterPro" id="IPR045939">
    <property type="entry name" value="YhcR_N"/>
</dbReference>
<accession>A0AAQ1ZI93</accession>
<dbReference type="RefSeq" id="WP_115152944.1">
    <property type="nucleotide sequence ID" value="NZ_DBFWLE010000025.1"/>
</dbReference>
<dbReference type="AlphaFoldDB" id="A0AAQ1ZI93"/>
<dbReference type="Pfam" id="PF19886">
    <property type="entry name" value="DUF6359"/>
    <property type="match status" value="1"/>
</dbReference>
<evidence type="ECO:0000313" key="4">
    <source>
        <dbReference type="Proteomes" id="UP000255283"/>
    </source>
</evidence>
<dbReference type="EMBL" id="UGTJ01000001">
    <property type="protein sequence ID" value="SUB78837.1"/>
    <property type="molecule type" value="Genomic_DNA"/>
</dbReference>